<feature type="chain" id="PRO_5046816393" description="CD44 antigen" evidence="24">
    <location>
        <begin position="21"/>
        <end position="353"/>
    </location>
</feature>
<feature type="region of interest" description="Disordered" evidence="22">
    <location>
        <begin position="310"/>
        <end position="353"/>
    </location>
</feature>
<keyword evidence="7 24" id="KW-0732">Signal</keyword>
<evidence type="ECO:0000256" key="2">
    <source>
        <dbReference type="ARBA" id="ARBA00004251"/>
    </source>
</evidence>
<evidence type="ECO:0000256" key="21">
    <source>
        <dbReference type="PROSITE-ProRule" id="PRU00323"/>
    </source>
</evidence>
<keyword evidence="4" id="KW-1003">Cell membrane</keyword>
<evidence type="ECO:0000256" key="24">
    <source>
        <dbReference type="SAM" id="SignalP"/>
    </source>
</evidence>
<evidence type="ECO:0000256" key="13">
    <source>
        <dbReference type="ARBA" id="ARBA00023180"/>
    </source>
</evidence>
<evidence type="ECO:0000256" key="16">
    <source>
        <dbReference type="ARBA" id="ARBA00029928"/>
    </source>
</evidence>
<feature type="transmembrane region" description="Helical" evidence="23">
    <location>
        <begin position="264"/>
        <end position="284"/>
    </location>
</feature>
<keyword evidence="13" id="KW-0325">Glycoprotein</keyword>
<dbReference type="InterPro" id="IPR000538">
    <property type="entry name" value="Link_dom"/>
</dbReference>
<protein>
    <recommendedName>
        <fullName evidence="3">CD44 antigen</fullName>
    </recommendedName>
    <alternativeName>
        <fullName evidence="19">GP90 lymphocyte homing/adhesion receptor</fullName>
    </alternativeName>
    <alternativeName>
        <fullName evidence="18">HUTCH-I</fullName>
    </alternativeName>
    <alternativeName>
        <fullName evidence="20">Hermes antigen</fullName>
    </alternativeName>
    <alternativeName>
        <fullName evidence="17">Hyaluronate receptor</fullName>
    </alternativeName>
    <alternativeName>
        <fullName evidence="15">Phagocytic glycoprotein 1</fullName>
    </alternativeName>
    <alternativeName>
        <fullName evidence="16">Phagocytic glycoprotein I</fullName>
    </alternativeName>
</protein>
<keyword evidence="11 21" id="KW-1015">Disulfide bond</keyword>
<reference evidence="26 27" key="1">
    <citation type="submission" date="2021-05" db="EMBL/GenBank/DDBJ databases">
        <authorList>
            <person name="Zahm M."/>
            <person name="Klopp C."/>
            <person name="Cabau C."/>
            <person name="Kuhl H."/>
            <person name="Suciu R."/>
            <person name="Ciorpac M."/>
            <person name="Holostenco D."/>
            <person name="Gessner J."/>
            <person name="Wuertz S."/>
            <person name="Hohne C."/>
            <person name="Stock M."/>
            <person name="Gislard M."/>
            <person name="Lluch J."/>
            <person name="Milhes M."/>
            <person name="Lampietro C."/>
            <person name="Lopez Roques C."/>
            <person name="Donnadieu C."/>
            <person name="Du K."/>
            <person name="Schartl M."/>
            <person name="Guiguen Y."/>
        </authorList>
    </citation>
    <scope>NUCLEOTIDE SEQUENCE [LARGE SCALE GENOMIC DNA]</scope>
    <source>
        <strain evidence="26">Hh-F2</strain>
        <tissue evidence="26">Blood</tissue>
    </source>
</reference>
<dbReference type="InterPro" id="IPR016186">
    <property type="entry name" value="C-type_lectin-like/link_sf"/>
</dbReference>
<name>A0ABR0YJ14_HUSHU</name>
<feature type="signal peptide" evidence="24">
    <location>
        <begin position="1"/>
        <end position="20"/>
    </location>
</feature>
<evidence type="ECO:0000256" key="20">
    <source>
        <dbReference type="ARBA" id="ARBA00032917"/>
    </source>
</evidence>
<comment type="subcellular location">
    <subcellularLocation>
        <location evidence="2">Cell membrane</location>
        <topology evidence="2">Single-pass type I membrane protein</topology>
    </subcellularLocation>
    <subcellularLocation>
        <location evidence="1">Cell projection</location>
        <location evidence="1">Microvillus</location>
    </subcellularLocation>
</comment>
<dbReference type="InterPro" id="IPR016187">
    <property type="entry name" value="CTDL_fold"/>
</dbReference>
<dbReference type="PRINTS" id="PR00658">
    <property type="entry name" value="CD44"/>
</dbReference>
<dbReference type="PROSITE" id="PS50963">
    <property type="entry name" value="LINK_2"/>
    <property type="match status" value="1"/>
</dbReference>
<evidence type="ECO:0000256" key="9">
    <source>
        <dbReference type="ARBA" id="ARBA00022989"/>
    </source>
</evidence>
<evidence type="ECO:0000313" key="27">
    <source>
        <dbReference type="Proteomes" id="UP001369086"/>
    </source>
</evidence>
<evidence type="ECO:0000313" key="26">
    <source>
        <dbReference type="EMBL" id="KAK6472607.1"/>
    </source>
</evidence>
<evidence type="ECO:0000256" key="8">
    <source>
        <dbReference type="ARBA" id="ARBA00022889"/>
    </source>
</evidence>
<evidence type="ECO:0000256" key="17">
    <source>
        <dbReference type="ARBA" id="ARBA00031179"/>
    </source>
</evidence>
<evidence type="ECO:0000256" key="22">
    <source>
        <dbReference type="SAM" id="MobiDB-lite"/>
    </source>
</evidence>
<evidence type="ECO:0000256" key="18">
    <source>
        <dbReference type="ARBA" id="ARBA00031823"/>
    </source>
</evidence>
<evidence type="ECO:0000256" key="15">
    <source>
        <dbReference type="ARBA" id="ARBA00029917"/>
    </source>
</evidence>
<comment type="caution">
    <text evidence="21">Lacks conserved residue(s) required for the propagation of feature annotation.</text>
</comment>
<dbReference type="Proteomes" id="UP001369086">
    <property type="component" value="Unassembled WGS sequence"/>
</dbReference>
<dbReference type="EMBL" id="JAHFZB010000029">
    <property type="protein sequence ID" value="KAK6472607.1"/>
    <property type="molecule type" value="Genomic_DNA"/>
</dbReference>
<keyword evidence="5" id="KW-0597">Phosphoprotein</keyword>
<feature type="domain" description="Link" evidence="25">
    <location>
        <begin position="39"/>
        <end position="129"/>
    </location>
</feature>
<dbReference type="Pfam" id="PF00193">
    <property type="entry name" value="Xlink"/>
    <property type="match status" value="1"/>
</dbReference>
<evidence type="ECO:0000256" key="3">
    <source>
        <dbReference type="ARBA" id="ARBA00020474"/>
    </source>
</evidence>
<keyword evidence="12" id="KW-0675">Receptor</keyword>
<dbReference type="PANTHER" id="PTHR10225">
    <property type="entry name" value="HYALURONAN RECEPTOR"/>
    <property type="match status" value="1"/>
</dbReference>
<evidence type="ECO:0000256" key="4">
    <source>
        <dbReference type="ARBA" id="ARBA00022475"/>
    </source>
</evidence>
<dbReference type="SMART" id="SM00445">
    <property type="entry name" value="LINK"/>
    <property type="match status" value="1"/>
</dbReference>
<feature type="region of interest" description="Disordered" evidence="22">
    <location>
        <begin position="177"/>
        <end position="250"/>
    </location>
</feature>
<evidence type="ECO:0000256" key="23">
    <source>
        <dbReference type="SAM" id="Phobius"/>
    </source>
</evidence>
<accession>A0ABR0YJ14</accession>
<keyword evidence="6 23" id="KW-0812">Transmembrane</keyword>
<gene>
    <name evidence="26" type="ORF">HHUSO_G28385</name>
</gene>
<dbReference type="InterPro" id="IPR001231">
    <property type="entry name" value="CD44_antigen"/>
</dbReference>
<proteinExistence type="predicted"/>
<evidence type="ECO:0000256" key="10">
    <source>
        <dbReference type="ARBA" id="ARBA00023136"/>
    </source>
</evidence>
<feature type="compositionally biased region" description="Polar residues" evidence="22">
    <location>
        <begin position="177"/>
        <end position="235"/>
    </location>
</feature>
<keyword evidence="9 23" id="KW-1133">Transmembrane helix</keyword>
<dbReference type="SUPFAM" id="SSF56436">
    <property type="entry name" value="C-type lectin-like"/>
    <property type="match status" value="1"/>
</dbReference>
<evidence type="ECO:0000256" key="14">
    <source>
        <dbReference type="ARBA" id="ARBA00023273"/>
    </source>
</evidence>
<keyword evidence="8" id="KW-0130">Cell adhesion</keyword>
<evidence type="ECO:0000256" key="19">
    <source>
        <dbReference type="ARBA" id="ARBA00032514"/>
    </source>
</evidence>
<keyword evidence="14" id="KW-0966">Cell projection</keyword>
<comment type="caution">
    <text evidence="26">The sequence shown here is derived from an EMBL/GenBank/DDBJ whole genome shotgun (WGS) entry which is preliminary data.</text>
</comment>
<keyword evidence="27" id="KW-1185">Reference proteome</keyword>
<organism evidence="26 27">
    <name type="scientific">Huso huso</name>
    <name type="common">Beluga</name>
    <name type="synonym">Acipenser huso</name>
    <dbReference type="NCBI Taxonomy" id="61971"/>
    <lineage>
        <taxon>Eukaryota</taxon>
        <taxon>Metazoa</taxon>
        <taxon>Chordata</taxon>
        <taxon>Craniata</taxon>
        <taxon>Vertebrata</taxon>
        <taxon>Euteleostomi</taxon>
        <taxon>Actinopterygii</taxon>
        <taxon>Chondrostei</taxon>
        <taxon>Acipenseriformes</taxon>
        <taxon>Acipenseridae</taxon>
        <taxon>Huso</taxon>
    </lineage>
</organism>
<evidence type="ECO:0000256" key="1">
    <source>
        <dbReference type="ARBA" id="ARBA00004105"/>
    </source>
</evidence>
<evidence type="ECO:0000256" key="7">
    <source>
        <dbReference type="ARBA" id="ARBA00022729"/>
    </source>
</evidence>
<evidence type="ECO:0000259" key="25">
    <source>
        <dbReference type="PROSITE" id="PS50963"/>
    </source>
</evidence>
<evidence type="ECO:0000256" key="5">
    <source>
        <dbReference type="ARBA" id="ARBA00022553"/>
    </source>
</evidence>
<dbReference type="PANTHER" id="PTHR10225:SF2">
    <property type="entry name" value="LYMPHATIC VESSEL ENDOTHELIAL HYALURONIC ACID RECEPTOR 1"/>
    <property type="match status" value="1"/>
</dbReference>
<feature type="disulfide bond" evidence="21">
    <location>
        <begin position="84"/>
        <end position="105"/>
    </location>
</feature>
<feature type="compositionally biased region" description="Acidic residues" evidence="22">
    <location>
        <begin position="314"/>
        <end position="329"/>
    </location>
</feature>
<keyword evidence="10 23" id="KW-0472">Membrane</keyword>
<evidence type="ECO:0000256" key="12">
    <source>
        <dbReference type="ARBA" id="ARBA00023170"/>
    </source>
</evidence>
<sequence>MAKVWLIVFLFFALVILVLLQNPINIKDLVVSTNCRISGVLLVSLGKDYKLNATNAKFACQSLGVTLATKEHVKRASEHGLETCRFGWTVENVVVVSRIKPLPNCGKNKTGVLEWRVPLENLFDAYCFNSTDTMTNSCAPIMHTTAPSPMITTELREEKTSPTLKFPLATSTKLMVDTSATPVTQSPRSQTIKAQPSSSQTTNAQPSSPQATNAQYSSSQTTKAQSWSSLTTSTSDHTEPMDPNGNADTSVHSKVTQFGALQTALLVLAIVFLLTALTAGVCYFKQYKETLPIADSNQQKESIETELWKHNLVDENEQEQEQTEYQEQDENLKDSNGAKDISVTAPHETNAQD</sequence>
<evidence type="ECO:0000256" key="6">
    <source>
        <dbReference type="ARBA" id="ARBA00022692"/>
    </source>
</evidence>
<evidence type="ECO:0000256" key="11">
    <source>
        <dbReference type="ARBA" id="ARBA00023157"/>
    </source>
</evidence>
<dbReference type="InterPro" id="IPR043210">
    <property type="entry name" value="CD44_antigen-like"/>
</dbReference>
<dbReference type="Gene3D" id="3.10.100.10">
    <property type="entry name" value="Mannose-Binding Protein A, subunit A"/>
    <property type="match status" value="1"/>
</dbReference>